<evidence type="ECO:0000256" key="1">
    <source>
        <dbReference type="ARBA" id="ARBA00004141"/>
    </source>
</evidence>
<evidence type="ECO:0000313" key="8">
    <source>
        <dbReference type="EMBL" id="EHR33208.1"/>
    </source>
</evidence>
<dbReference type="EMBL" id="AGEI01000024">
    <property type="protein sequence ID" value="EHR33208.1"/>
    <property type="molecule type" value="Genomic_DNA"/>
</dbReference>
<dbReference type="GeneID" id="96999226"/>
<dbReference type="PANTHER" id="PTHR33507:SF3">
    <property type="entry name" value="INNER MEMBRANE PROTEIN YBBJ"/>
    <property type="match status" value="1"/>
</dbReference>
<feature type="domain" description="NfeD-like C-terminal" evidence="6">
    <location>
        <begin position="108"/>
        <end position="162"/>
    </location>
</feature>
<evidence type="ECO:0000256" key="2">
    <source>
        <dbReference type="ARBA" id="ARBA00022692"/>
    </source>
</evidence>
<dbReference type="InterPro" id="IPR012340">
    <property type="entry name" value="NA-bd_OB-fold"/>
</dbReference>
<dbReference type="InterPro" id="IPR002810">
    <property type="entry name" value="NfeD-like_C"/>
</dbReference>
<organism evidence="8 9">
    <name type="scientific">Helcococcus kunzii ATCC 51366</name>
    <dbReference type="NCBI Taxonomy" id="883114"/>
    <lineage>
        <taxon>Bacteria</taxon>
        <taxon>Bacillati</taxon>
        <taxon>Bacillota</taxon>
        <taxon>Tissierellia</taxon>
        <taxon>Tissierellales</taxon>
        <taxon>Peptoniphilaceae</taxon>
        <taxon>Helcococcus</taxon>
    </lineage>
</organism>
<keyword evidence="4 5" id="KW-0472">Membrane</keyword>
<keyword evidence="3 5" id="KW-1133">Transmembrane helix</keyword>
<protein>
    <submittedName>
        <fullName evidence="8">Uncharacterized protein</fullName>
    </submittedName>
</protein>
<dbReference type="InterPro" id="IPR056739">
    <property type="entry name" value="NfeD_membrane"/>
</dbReference>
<evidence type="ECO:0000259" key="6">
    <source>
        <dbReference type="Pfam" id="PF01957"/>
    </source>
</evidence>
<evidence type="ECO:0000256" key="4">
    <source>
        <dbReference type="ARBA" id="ARBA00023136"/>
    </source>
</evidence>
<dbReference type="eggNOG" id="COG1030">
    <property type="taxonomic scope" value="Bacteria"/>
</dbReference>
<evidence type="ECO:0000256" key="3">
    <source>
        <dbReference type="ARBA" id="ARBA00022989"/>
    </source>
</evidence>
<feature type="transmembrane region" description="Helical" evidence="5">
    <location>
        <begin position="32"/>
        <end position="50"/>
    </location>
</feature>
<comment type="subcellular location">
    <subcellularLocation>
        <location evidence="1">Membrane</location>
        <topology evidence="1">Multi-pass membrane protein</topology>
    </subcellularLocation>
</comment>
<dbReference type="GO" id="GO:0005886">
    <property type="term" value="C:plasma membrane"/>
    <property type="evidence" value="ECO:0007669"/>
    <property type="project" value="TreeGrafter"/>
</dbReference>
<proteinExistence type="predicted"/>
<sequence>MLTGFITNEIIFTVILTLGFTLLILELFVPSFGLLGISGIYLLIESFLALKNIENASLYVIISLISSAIIGFILGKIFFKNMDKNKLVLHSSFNDIKGNKLQNKINKEALLNSEGVVEKVLRPAGTIKIDGIIYNAVSNGNFISKGKKVVVEKIENSQLYVREIEED</sequence>
<dbReference type="STRING" id="883114.HMPREF9709_01252"/>
<feature type="transmembrane region" description="Helical" evidence="5">
    <location>
        <begin position="56"/>
        <end position="79"/>
    </location>
</feature>
<dbReference type="Proteomes" id="UP000004191">
    <property type="component" value="Unassembled WGS sequence"/>
</dbReference>
<evidence type="ECO:0000259" key="7">
    <source>
        <dbReference type="Pfam" id="PF24961"/>
    </source>
</evidence>
<keyword evidence="2 5" id="KW-0812">Transmembrane</keyword>
<dbReference type="HOGENOM" id="CLU_087257_2_1_9"/>
<keyword evidence="9" id="KW-1185">Reference proteome</keyword>
<dbReference type="SUPFAM" id="SSF141322">
    <property type="entry name" value="NfeD domain-like"/>
    <property type="match status" value="1"/>
</dbReference>
<feature type="domain" description="NfeD integral membrane" evidence="7">
    <location>
        <begin position="8"/>
        <end position="74"/>
    </location>
</feature>
<evidence type="ECO:0000313" key="9">
    <source>
        <dbReference type="Proteomes" id="UP000004191"/>
    </source>
</evidence>
<reference evidence="8 9" key="1">
    <citation type="submission" date="2012-01" db="EMBL/GenBank/DDBJ databases">
        <title>The Genome Sequence of Helcococcus kunzii ATCC 51366.</title>
        <authorList>
            <consortium name="The Broad Institute Genome Sequencing Platform"/>
            <person name="Earl A."/>
            <person name="Ward D."/>
            <person name="Feldgarden M."/>
            <person name="Gevers D."/>
            <person name="Huys G."/>
            <person name="Young S.K."/>
            <person name="Zeng Q."/>
            <person name="Gargeya S."/>
            <person name="Fitzgerald M."/>
            <person name="Haas B."/>
            <person name="Abouelleil A."/>
            <person name="Alvarado L."/>
            <person name="Arachchi H.M."/>
            <person name="Berlin A."/>
            <person name="Chapman S.B."/>
            <person name="Gearin G."/>
            <person name="Goldberg J."/>
            <person name="Griggs A."/>
            <person name="Gujja S."/>
            <person name="Hansen M."/>
            <person name="Heiman D."/>
            <person name="Howarth C."/>
            <person name="Larimer J."/>
            <person name="Lui A."/>
            <person name="MacDonald P.J.P."/>
            <person name="McCowen C."/>
            <person name="Montmayeur A."/>
            <person name="Murphy C."/>
            <person name="Neiman D."/>
            <person name="Pearson M."/>
            <person name="Priest M."/>
            <person name="Roberts A."/>
            <person name="Saif S."/>
            <person name="Shea T."/>
            <person name="Sisk P."/>
            <person name="Stolte C."/>
            <person name="Sykes S."/>
            <person name="Wortman J."/>
            <person name="Nusbaum C."/>
            <person name="Birren B."/>
        </authorList>
    </citation>
    <scope>NUCLEOTIDE SEQUENCE [LARGE SCALE GENOMIC DNA]</scope>
    <source>
        <strain evidence="8 9">ATCC 51366</strain>
    </source>
</reference>
<dbReference type="PANTHER" id="PTHR33507">
    <property type="entry name" value="INNER MEMBRANE PROTEIN YBBJ"/>
    <property type="match status" value="1"/>
</dbReference>
<name>H3NPI0_9FIRM</name>
<evidence type="ECO:0000256" key="5">
    <source>
        <dbReference type="SAM" id="Phobius"/>
    </source>
</evidence>
<dbReference type="Pfam" id="PF01957">
    <property type="entry name" value="NfeD"/>
    <property type="match status" value="1"/>
</dbReference>
<dbReference type="OrthoDB" id="9806253at2"/>
<gene>
    <name evidence="8" type="ORF">HMPREF9709_01252</name>
</gene>
<dbReference type="RefSeq" id="WP_005398767.1">
    <property type="nucleotide sequence ID" value="NZ_JH601088.1"/>
</dbReference>
<dbReference type="Pfam" id="PF24961">
    <property type="entry name" value="NfeD_membrane"/>
    <property type="match status" value="1"/>
</dbReference>
<dbReference type="Gene3D" id="2.40.50.140">
    <property type="entry name" value="Nucleic acid-binding proteins"/>
    <property type="match status" value="1"/>
</dbReference>
<dbReference type="InterPro" id="IPR052165">
    <property type="entry name" value="Membrane_assoc_protease"/>
</dbReference>
<comment type="caution">
    <text evidence="8">The sequence shown here is derived from an EMBL/GenBank/DDBJ whole genome shotgun (WGS) entry which is preliminary data.</text>
</comment>
<dbReference type="AlphaFoldDB" id="H3NPI0"/>
<feature type="transmembrane region" description="Helical" evidence="5">
    <location>
        <begin position="6"/>
        <end position="25"/>
    </location>
</feature>
<accession>H3NPI0</accession>